<dbReference type="RefSeq" id="WP_353929079.1">
    <property type="nucleotide sequence ID" value="NZ_CP150886.1"/>
</dbReference>
<evidence type="ECO:0000256" key="6">
    <source>
        <dbReference type="ARBA" id="ARBA00022982"/>
    </source>
</evidence>
<dbReference type="SUPFAM" id="SSF49503">
    <property type="entry name" value="Cupredoxins"/>
    <property type="match status" value="1"/>
</dbReference>
<dbReference type="InterPro" id="IPR001235">
    <property type="entry name" value="Copper_blue_Plastocyanin"/>
</dbReference>
<keyword evidence="9" id="KW-0472">Membrane</keyword>
<evidence type="ECO:0000256" key="4">
    <source>
        <dbReference type="ARBA" id="ARBA00022448"/>
    </source>
</evidence>
<feature type="signal peptide" evidence="10">
    <location>
        <begin position="1"/>
        <end position="34"/>
    </location>
</feature>
<dbReference type="Proteomes" id="UP001483337">
    <property type="component" value="Chromosome"/>
</dbReference>
<feature type="domain" description="Blue (type 1) copper" evidence="11">
    <location>
        <begin position="38"/>
        <end position="125"/>
    </location>
</feature>
<feature type="chain" id="PRO_5045388795" evidence="10">
    <location>
        <begin position="35"/>
        <end position="125"/>
    </location>
</feature>
<accession>A0ABZ2ULB1</accession>
<evidence type="ECO:0000256" key="10">
    <source>
        <dbReference type="SAM" id="SignalP"/>
    </source>
</evidence>
<evidence type="ECO:0000256" key="1">
    <source>
        <dbReference type="ARBA" id="ARBA00001973"/>
    </source>
</evidence>
<gene>
    <name evidence="12" type="primary">petE</name>
    <name evidence="12" type="ORF">WJM97_12155</name>
</gene>
<keyword evidence="7" id="KW-0186">Copper</keyword>
<dbReference type="Pfam" id="PF00127">
    <property type="entry name" value="Copper-bind"/>
    <property type="match status" value="1"/>
</dbReference>
<protein>
    <submittedName>
        <fullName evidence="12">Plastocyanin</fullName>
    </submittedName>
</protein>
<sequence>MKLIAASLKRLTLTVLTVLLVVGTFAIFTPTASADTVEIKMGADNGMLAFQPKEVTIAAGDTVKWVNNKLAPHNVVVQAHEELSHKKLLMAPNASIESTFTEPGTYTYWCEPHRGAGMVGKVIVQ</sequence>
<keyword evidence="8" id="KW-0793">Thylakoid</keyword>
<dbReference type="EMBL" id="CP150886">
    <property type="protein sequence ID" value="WZB86163.1"/>
    <property type="molecule type" value="Genomic_DNA"/>
</dbReference>
<keyword evidence="13" id="KW-1185">Reference proteome</keyword>
<dbReference type="InterPro" id="IPR000923">
    <property type="entry name" value="BlueCu_1"/>
</dbReference>
<evidence type="ECO:0000313" key="12">
    <source>
        <dbReference type="EMBL" id="WZB86163.1"/>
    </source>
</evidence>
<keyword evidence="4" id="KW-0813">Transport</keyword>
<evidence type="ECO:0000256" key="9">
    <source>
        <dbReference type="ARBA" id="ARBA00023136"/>
    </source>
</evidence>
<keyword evidence="6" id="KW-0249">Electron transport</keyword>
<dbReference type="InterPro" id="IPR008972">
    <property type="entry name" value="Cupredoxin"/>
</dbReference>
<dbReference type="PANTHER" id="PTHR34192">
    <property type="entry name" value="PLASTOCYANIN MAJOR ISOFORM, CHLOROPLASTIC-RELATED"/>
    <property type="match status" value="1"/>
</dbReference>
<evidence type="ECO:0000256" key="5">
    <source>
        <dbReference type="ARBA" id="ARBA00022723"/>
    </source>
</evidence>
<organism evidence="12 13">
    <name type="scientific">Okeanomitos corallinicola TIOX110</name>
    <dbReference type="NCBI Taxonomy" id="3133117"/>
    <lineage>
        <taxon>Bacteria</taxon>
        <taxon>Bacillati</taxon>
        <taxon>Cyanobacteriota</taxon>
        <taxon>Cyanophyceae</taxon>
        <taxon>Nostocales</taxon>
        <taxon>Aphanizomenonaceae</taxon>
        <taxon>Okeanomitos</taxon>
    </lineage>
</organism>
<name>A0ABZ2ULB1_9CYAN</name>
<dbReference type="InterPro" id="IPR002387">
    <property type="entry name" value="Plastocyanin"/>
</dbReference>
<evidence type="ECO:0000256" key="8">
    <source>
        <dbReference type="ARBA" id="ARBA00023078"/>
    </source>
</evidence>
<dbReference type="PRINTS" id="PR00157">
    <property type="entry name" value="PLASTOCYANIN"/>
</dbReference>
<keyword evidence="10" id="KW-0732">Signal</keyword>
<dbReference type="CDD" id="cd04219">
    <property type="entry name" value="Plastocyanin"/>
    <property type="match status" value="1"/>
</dbReference>
<dbReference type="PRINTS" id="PR00156">
    <property type="entry name" value="COPPERBLUE"/>
</dbReference>
<dbReference type="Gene3D" id="2.60.40.420">
    <property type="entry name" value="Cupredoxins - blue copper proteins"/>
    <property type="match status" value="1"/>
</dbReference>
<comment type="similarity">
    <text evidence="3">Belongs to the plastocyanin family.</text>
</comment>
<comment type="cofactor">
    <cofactor evidence="1">
        <name>Cu(2+)</name>
        <dbReference type="ChEBI" id="CHEBI:29036"/>
    </cofactor>
</comment>
<evidence type="ECO:0000313" key="13">
    <source>
        <dbReference type="Proteomes" id="UP001483337"/>
    </source>
</evidence>
<dbReference type="PROSITE" id="PS00196">
    <property type="entry name" value="COPPER_BLUE"/>
    <property type="match status" value="1"/>
</dbReference>
<dbReference type="PANTHER" id="PTHR34192:SF10">
    <property type="entry name" value="PLASTOCYANIN MAJOR ISOFORM, CHLOROPLASTIC-RELATED"/>
    <property type="match status" value="1"/>
</dbReference>
<evidence type="ECO:0000256" key="3">
    <source>
        <dbReference type="ARBA" id="ARBA00005338"/>
    </source>
</evidence>
<dbReference type="NCBIfam" id="TIGR02656">
    <property type="entry name" value="cyanin_plasto"/>
    <property type="match status" value="1"/>
</dbReference>
<dbReference type="InterPro" id="IPR028871">
    <property type="entry name" value="BlueCu_1_BS"/>
</dbReference>
<proteinExistence type="inferred from homology"/>
<reference evidence="12 13" key="1">
    <citation type="submission" date="2024-04" db="EMBL/GenBank/DDBJ databases">
        <title>Okeanomitos corallinicola gen. &amp; sp. nov. (Nostocales, Cyanobacteria), a new toxic marine heterocyst-forming cyanobacterium from a coral reef.</title>
        <authorList>
            <person name="Li H."/>
            <person name="Li R."/>
            <person name="Kang J."/>
            <person name="Hii K.S."/>
            <person name="Mohamed H.F."/>
            <person name="Xu X."/>
            <person name="Luo Z."/>
        </authorList>
    </citation>
    <scope>NUCLEOTIDE SEQUENCE [LARGE SCALE GENOMIC DNA]</scope>
    <source>
        <strain evidence="12 13">TIOX110</strain>
    </source>
</reference>
<comment type="subcellular location">
    <subcellularLocation>
        <location evidence="2">Membrane</location>
        <topology evidence="2">Peripheral membrane protein</topology>
    </subcellularLocation>
</comment>
<evidence type="ECO:0000256" key="2">
    <source>
        <dbReference type="ARBA" id="ARBA00004170"/>
    </source>
</evidence>
<evidence type="ECO:0000259" key="11">
    <source>
        <dbReference type="Pfam" id="PF00127"/>
    </source>
</evidence>
<evidence type="ECO:0000256" key="7">
    <source>
        <dbReference type="ARBA" id="ARBA00023008"/>
    </source>
</evidence>
<keyword evidence="5" id="KW-0479">Metal-binding</keyword>